<organism evidence="2 3">
    <name type="scientific">Halorubrum aidingense JCM 13560</name>
    <dbReference type="NCBI Taxonomy" id="1230454"/>
    <lineage>
        <taxon>Archaea</taxon>
        <taxon>Methanobacteriati</taxon>
        <taxon>Methanobacteriota</taxon>
        <taxon>Stenosarchaea group</taxon>
        <taxon>Halobacteria</taxon>
        <taxon>Halobacteriales</taxon>
        <taxon>Haloferacaceae</taxon>
        <taxon>Halorubrum</taxon>
    </lineage>
</organism>
<dbReference type="OrthoDB" id="260081at2157"/>
<evidence type="ECO:0000313" key="3">
    <source>
        <dbReference type="Proteomes" id="UP000011575"/>
    </source>
</evidence>
<sequence length="97" mass="10020">MKALLLLVTGVVGLIETLAPRSVVRLWTRAMYRNAGEAEPRGWVPVAARIEGAVLVLAALVGLYRVATAADDPESDASDSVDDASDAGGADGDQLTA</sequence>
<evidence type="ECO:0000313" key="2">
    <source>
        <dbReference type="EMBL" id="EMA67614.1"/>
    </source>
</evidence>
<feature type="region of interest" description="Disordered" evidence="1">
    <location>
        <begin position="70"/>
        <end position="97"/>
    </location>
</feature>
<comment type="caution">
    <text evidence="2">The sequence shown here is derived from an EMBL/GenBank/DDBJ whole genome shotgun (WGS) entry which is preliminary data.</text>
</comment>
<dbReference type="PATRIC" id="fig|1230454.4.peg.1575"/>
<evidence type="ECO:0000256" key="1">
    <source>
        <dbReference type="SAM" id="MobiDB-lite"/>
    </source>
</evidence>
<protein>
    <submittedName>
        <fullName evidence="2">Uncharacterized protein</fullName>
    </submittedName>
</protein>
<reference evidence="2 3" key="1">
    <citation type="journal article" date="2014" name="PLoS Genet.">
        <title>Phylogenetically driven sequencing of extremely halophilic archaea reveals strategies for static and dynamic osmo-response.</title>
        <authorList>
            <person name="Becker E.A."/>
            <person name="Seitzer P.M."/>
            <person name="Tritt A."/>
            <person name="Larsen D."/>
            <person name="Krusor M."/>
            <person name="Yao A.I."/>
            <person name="Wu D."/>
            <person name="Madern D."/>
            <person name="Eisen J.A."/>
            <person name="Darling A.E."/>
            <person name="Facciotti M.T."/>
        </authorList>
    </citation>
    <scope>NUCLEOTIDE SEQUENCE [LARGE SCALE GENOMIC DNA]</scope>
    <source>
        <strain evidence="2 3">JCM 13560</strain>
    </source>
</reference>
<name>M0PDL6_9EURY</name>
<keyword evidence="3" id="KW-1185">Reference proteome</keyword>
<dbReference type="EMBL" id="AOJI01000022">
    <property type="protein sequence ID" value="EMA67614.1"/>
    <property type="molecule type" value="Genomic_DNA"/>
</dbReference>
<gene>
    <name evidence="2" type="ORF">C461_07804</name>
</gene>
<feature type="compositionally biased region" description="Acidic residues" evidence="1">
    <location>
        <begin position="71"/>
        <end position="85"/>
    </location>
</feature>
<accession>M0PDL6</accession>
<dbReference type="RefSeq" id="WP_008000113.1">
    <property type="nucleotide sequence ID" value="NZ_AOJI01000022.1"/>
</dbReference>
<proteinExistence type="predicted"/>
<dbReference type="AlphaFoldDB" id="M0PDL6"/>
<dbReference type="STRING" id="1230454.C461_07804"/>
<dbReference type="Proteomes" id="UP000011575">
    <property type="component" value="Unassembled WGS sequence"/>
</dbReference>